<feature type="compositionally biased region" description="Low complexity" evidence="1">
    <location>
        <begin position="63"/>
        <end position="96"/>
    </location>
</feature>
<reference evidence="2" key="1">
    <citation type="submission" date="2021-02" db="EMBL/GenBank/DDBJ databases">
        <authorList>
            <person name="Nowell W R."/>
        </authorList>
    </citation>
    <scope>NUCLEOTIDE SEQUENCE</scope>
</reference>
<dbReference type="AlphaFoldDB" id="A0A816FIU5"/>
<evidence type="ECO:0000313" key="2">
    <source>
        <dbReference type="EMBL" id="CAF1661990.1"/>
    </source>
</evidence>
<accession>A0A816FIU5</accession>
<dbReference type="EMBL" id="CAJNOW010018010">
    <property type="protein sequence ID" value="CAF1661990.1"/>
    <property type="molecule type" value="Genomic_DNA"/>
</dbReference>
<feature type="non-terminal residue" evidence="2">
    <location>
        <position position="1"/>
    </location>
</feature>
<proteinExistence type="predicted"/>
<sequence length="103" mass="11093">LVVFNLFFVHNCYCDNMARIKRATPCTRTALDRTITRLPLALKPSNSSVSWCSSSANQAASLTTANSNTNSTSSLMSQSLSALPSSKETTVSSVVTTEKKQSQ</sequence>
<feature type="region of interest" description="Disordered" evidence="1">
    <location>
        <begin position="63"/>
        <end position="103"/>
    </location>
</feature>
<dbReference type="Proteomes" id="UP000663834">
    <property type="component" value="Unassembled WGS sequence"/>
</dbReference>
<name>A0A816FIU5_9BILA</name>
<evidence type="ECO:0000313" key="3">
    <source>
        <dbReference type="Proteomes" id="UP000663834"/>
    </source>
</evidence>
<protein>
    <submittedName>
        <fullName evidence="2">Uncharacterized protein</fullName>
    </submittedName>
</protein>
<gene>
    <name evidence="2" type="ORF">KQP761_LOCUS32263</name>
</gene>
<comment type="caution">
    <text evidence="2">The sequence shown here is derived from an EMBL/GenBank/DDBJ whole genome shotgun (WGS) entry which is preliminary data.</text>
</comment>
<organism evidence="2 3">
    <name type="scientific">Rotaria magnacalcarata</name>
    <dbReference type="NCBI Taxonomy" id="392030"/>
    <lineage>
        <taxon>Eukaryota</taxon>
        <taxon>Metazoa</taxon>
        <taxon>Spiralia</taxon>
        <taxon>Gnathifera</taxon>
        <taxon>Rotifera</taxon>
        <taxon>Eurotatoria</taxon>
        <taxon>Bdelloidea</taxon>
        <taxon>Philodinida</taxon>
        <taxon>Philodinidae</taxon>
        <taxon>Rotaria</taxon>
    </lineage>
</organism>
<evidence type="ECO:0000256" key="1">
    <source>
        <dbReference type="SAM" id="MobiDB-lite"/>
    </source>
</evidence>